<evidence type="ECO:0000313" key="2">
    <source>
        <dbReference type="EMBL" id="QSS63951.1"/>
    </source>
</evidence>
<evidence type="ECO:0000313" key="3">
    <source>
        <dbReference type="Proteomes" id="UP000663671"/>
    </source>
</evidence>
<proteinExistence type="predicted"/>
<dbReference type="EMBL" id="CP069114">
    <property type="protein sequence ID" value="QSS63951.1"/>
    <property type="molecule type" value="Genomic_DNA"/>
</dbReference>
<accession>A0A8A1MDF2</accession>
<dbReference type="Proteomes" id="UP000663671">
    <property type="component" value="Chromosome 1"/>
</dbReference>
<protein>
    <submittedName>
        <fullName evidence="2">Uncharacterized protein</fullName>
    </submittedName>
</protein>
<sequence>MTFYVTSFPSRVRGTSPGSIDLDRVHYSAPAFYFNTYRGPGHPVAIDHGVSLSAPSPFRFCGERASPDHLIDIDRETFHHSAAPPLSFSTGRGSSPGNPIDIDSNVNEYHRLPSIRNLINLDDSYGGEPGSSPQNPIVLEEGPQKDGQLYRNYSRQTDAITDVTSLDSGMTYIHIQ</sequence>
<evidence type="ECO:0000256" key="1">
    <source>
        <dbReference type="SAM" id="MobiDB-lite"/>
    </source>
</evidence>
<dbReference type="AlphaFoldDB" id="A0A8A1MDF2"/>
<dbReference type="OrthoDB" id="10467931at2759"/>
<name>A0A8A1MDF2_AJECA</name>
<gene>
    <name evidence="2" type="ORF">I7I51_01012</name>
</gene>
<dbReference type="VEuPathDB" id="FungiDB:I7I51_01012"/>
<feature type="region of interest" description="Disordered" evidence="1">
    <location>
        <begin position="120"/>
        <end position="143"/>
    </location>
</feature>
<organism evidence="2 3">
    <name type="scientific">Ajellomyces capsulatus</name>
    <name type="common">Darling's disease fungus</name>
    <name type="synonym">Histoplasma capsulatum</name>
    <dbReference type="NCBI Taxonomy" id="5037"/>
    <lineage>
        <taxon>Eukaryota</taxon>
        <taxon>Fungi</taxon>
        <taxon>Dikarya</taxon>
        <taxon>Ascomycota</taxon>
        <taxon>Pezizomycotina</taxon>
        <taxon>Eurotiomycetes</taxon>
        <taxon>Eurotiomycetidae</taxon>
        <taxon>Onygenales</taxon>
        <taxon>Ajellomycetaceae</taxon>
        <taxon>Histoplasma</taxon>
    </lineage>
</organism>
<reference evidence="2" key="1">
    <citation type="submission" date="2021-01" db="EMBL/GenBank/DDBJ databases">
        <title>Chromosome-level genome assembly of a human fungal pathogen reveals clustering of transcriptionally co-regulated genes.</title>
        <authorList>
            <person name="Voorhies M."/>
            <person name="Cohen S."/>
            <person name="Shea T.P."/>
            <person name="Petrus S."/>
            <person name="Munoz J.F."/>
            <person name="Poplawski S."/>
            <person name="Goldman W.E."/>
            <person name="Michael T."/>
            <person name="Cuomo C.A."/>
            <person name="Sil A."/>
            <person name="Beyhan S."/>
        </authorList>
    </citation>
    <scope>NUCLEOTIDE SEQUENCE</scope>
    <source>
        <strain evidence="2">WU24</strain>
    </source>
</reference>